<reference evidence="7 8" key="1">
    <citation type="submission" date="2021-04" db="EMBL/GenBank/DDBJ databases">
        <title>Ruania sp. nov., isolated from sandy soil of mangrove forest.</title>
        <authorList>
            <person name="Ge X."/>
            <person name="Huang R."/>
            <person name="Liu W."/>
        </authorList>
    </citation>
    <scope>NUCLEOTIDE SEQUENCE [LARGE SCALE GENOMIC DNA]</scope>
    <source>
        <strain evidence="7 8">N2-46</strain>
    </source>
</reference>
<proteinExistence type="predicted"/>
<evidence type="ECO:0000256" key="1">
    <source>
        <dbReference type="ARBA" id="ARBA00022679"/>
    </source>
</evidence>
<evidence type="ECO:0000256" key="4">
    <source>
        <dbReference type="ARBA" id="ARBA00022840"/>
    </source>
</evidence>
<dbReference type="PROSITE" id="PS50011">
    <property type="entry name" value="PROTEIN_KINASE_DOM"/>
    <property type="match status" value="1"/>
</dbReference>
<sequence>MSLGDPASPAEAAALAKFRELLPDDGVTHAWANLTFVDGSGRTGEVDVLLLSRVGMFVVELKGWHGTISGNQQNWTLTSTTGENQSIRTSPFHATSLKAKRIASLLKDTAPEAAQTVIPFIGAKVVMHGEDSTIDLDPIAEAHVLALDDYRVSGLPPYATLSEFLATPPQNPKHLISETQAAQVAAIVAAAGFVATPKTRAVGQYVLKPDSQITEGKGWHDELASHPSMPGITRRIRLFDVPPGVAREDRQEIEQTAQRELSLTRGILHAGIESPLEFIASDLGPALIFDYDDAARPLDRFLTERGAALGFDARLALVRQIAEVVAYAHSRRLMHRALSPERVYVTMLDGVPHVRIRDWMTGRKSPGTSARSTMTVLSAGVSDIAKLVEDEQWYYLAPESLRGAGDLPAVPLDVYGLGALAYLVFTGSPPSKNVSDLLERIQAGRPLDAAAVRPDLPEPIAALIATATSLQELDRPKSVKDFGDLLGKVEDEVATEVAASAEVVDPVEGPPGGTRGGRGVG</sequence>
<dbReference type="RefSeq" id="WP_223403262.1">
    <property type="nucleotide sequence ID" value="NZ_JAGSHT010000003.1"/>
</dbReference>
<dbReference type="PROSITE" id="PS50965">
    <property type="entry name" value="NERD"/>
    <property type="match status" value="1"/>
</dbReference>
<keyword evidence="3" id="KW-0418">Kinase</keyword>
<keyword evidence="4" id="KW-0067">ATP-binding</keyword>
<organism evidence="7 8">
    <name type="scientific">Occultella gossypii</name>
    <dbReference type="NCBI Taxonomy" id="2800820"/>
    <lineage>
        <taxon>Bacteria</taxon>
        <taxon>Bacillati</taxon>
        <taxon>Actinomycetota</taxon>
        <taxon>Actinomycetes</taxon>
        <taxon>Micrococcales</taxon>
        <taxon>Ruaniaceae</taxon>
        <taxon>Occultella</taxon>
    </lineage>
</organism>
<dbReference type="SMART" id="SM00220">
    <property type="entry name" value="S_TKc"/>
    <property type="match status" value="1"/>
</dbReference>
<dbReference type="Gene3D" id="1.10.510.10">
    <property type="entry name" value="Transferase(Phosphotransferase) domain 1"/>
    <property type="match status" value="1"/>
</dbReference>
<dbReference type="SUPFAM" id="SSF56112">
    <property type="entry name" value="Protein kinase-like (PK-like)"/>
    <property type="match status" value="1"/>
</dbReference>
<dbReference type="Pfam" id="PF00069">
    <property type="entry name" value="Pkinase"/>
    <property type="match status" value="1"/>
</dbReference>
<comment type="caution">
    <text evidence="7">The sequence shown here is derived from an EMBL/GenBank/DDBJ whole genome shotgun (WGS) entry which is preliminary data.</text>
</comment>
<evidence type="ECO:0000256" key="2">
    <source>
        <dbReference type="ARBA" id="ARBA00022741"/>
    </source>
</evidence>
<gene>
    <name evidence="7" type="ORF">KCQ71_04495</name>
</gene>
<dbReference type="InterPro" id="IPR011009">
    <property type="entry name" value="Kinase-like_dom_sf"/>
</dbReference>
<evidence type="ECO:0000313" key="7">
    <source>
        <dbReference type="EMBL" id="MBZ2195398.1"/>
    </source>
</evidence>
<dbReference type="PANTHER" id="PTHR43289:SF34">
    <property type="entry name" value="SERINE_THREONINE-PROTEIN KINASE YBDM-RELATED"/>
    <property type="match status" value="1"/>
</dbReference>
<dbReference type="InterPro" id="IPR011528">
    <property type="entry name" value="NERD"/>
</dbReference>
<accession>A0ABS7S886</accession>
<dbReference type="PANTHER" id="PTHR43289">
    <property type="entry name" value="MITOGEN-ACTIVATED PROTEIN KINASE KINASE KINASE 20-RELATED"/>
    <property type="match status" value="1"/>
</dbReference>
<keyword evidence="2" id="KW-0547">Nucleotide-binding</keyword>
<dbReference type="Pfam" id="PF08378">
    <property type="entry name" value="NERD"/>
    <property type="match status" value="1"/>
</dbReference>
<keyword evidence="8" id="KW-1185">Reference proteome</keyword>
<feature type="non-terminal residue" evidence="7">
    <location>
        <position position="521"/>
    </location>
</feature>
<dbReference type="InterPro" id="IPR000719">
    <property type="entry name" value="Prot_kinase_dom"/>
</dbReference>
<evidence type="ECO:0000259" key="6">
    <source>
        <dbReference type="PROSITE" id="PS50965"/>
    </source>
</evidence>
<evidence type="ECO:0000256" key="3">
    <source>
        <dbReference type="ARBA" id="ARBA00022777"/>
    </source>
</evidence>
<name>A0ABS7S886_9MICO</name>
<dbReference type="Proteomes" id="UP000826651">
    <property type="component" value="Unassembled WGS sequence"/>
</dbReference>
<evidence type="ECO:0000259" key="5">
    <source>
        <dbReference type="PROSITE" id="PS50011"/>
    </source>
</evidence>
<feature type="domain" description="Protein kinase" evidence="5">
    <location>
        <begin position="207"/>
        <end position="486"/>
    </location>
</feature>
<dbReference type="EMBL" id="JAGSHT010000003">
    <property type="protein sequence ID" value="MBZ2195398.1"/>
    <property type="molecule type" value="Genomic_DNA"/>
</dbReference>
<feature type="domain" description="NERD" evidence="6">
    <location>
        <begin position="6"/>
        <end position="125"/>
    </location>
</feature>
<evidence type="ECO:0000313" key="8">
    <source>
        <dbReference type="Proteomes" id="UP000826651"/>
    </source>
</evidence>
<keyword evidence="1" id="KW-0808">Transferase</keyword>
<protein>
    <submittedName>
        <fullName evidence="7">NERD domain-containing protein</fullName>
    </submittedName>
</protein>